<protein>
    <submittedName>
        <fullName evidence="11">(California timema) hypothetical protein</fullName>
    </submittedName>
</protein>
<evidence type="ECO:0000256" key="4">
    <source>
        <dbReference type="ARBA" id="ARBA00022692"/>
    </source>
</evidence>
<evidence type="ECO:0000256" key="8">
    <source>
        <dbReference type="ARBA" id="ARBA00023180"/>
    </source>
</evidence>
<evidence type="ECO:0000313" key="11">
    <source>
        <dbReference type="EMBL" id="CAD7570764.1"/>
    </source>
</evidence>
<feature type="transmembrane region" description="Helical" evidence="9">
    <location>
        <begin position="432"/>
        <end position="456"/>
    </location>
</feature>
<comment type="subcellular location">
    <subcellularLocation>
        <location evidence="1">Cell membrane</location>
        <topology evidence="1">Multi-pass membrane protein</topology>
    </subcellularLocation>
</comment>
<keyword evidence="7" id="KW-0675">Receptor</keyword>
<dbReference type="InterPro" id="IPR052192">
    <property type="entry name" value="Insect_Ionotropic_Sensory_Rcpt"/>
</dbReference>
<evidence type="ECO:0000259" key="10">
    <source>
        <dbReference type="Pfam" id="PF00060"/>
    </source>
</evidence>
<keyword evidence="6 9" id="KW-0472">Membrane</keyword>
<dbReference type="InterPro" id="IPR001320">
    <property type="entry name" value="Iontro_rcpt_C"/>
</dbReference>
<dbReference type="PANTHER" id="PTHR42643:SF24">
    <property type="entry name" value="IONOTROPIC RECEPTOR 60A"/>
    <property type="match status" value="1"/>
</dbReference>
<gene>
    <name evidence="11" type="ORF">TCMB3V08_LOCUS3453</name>
</gene>
<dbReference type="Pfam" id="PF00060">
    <property type="entry name" value="Lig_chan"/>
    <property type="match status" value="1"/>
</dbReference>
<name>A0A7R9J184_TIMCA</name>
<dbReference type="EMBL" id="OE180198">
    <property type="protein sequence ID" value="CAD7570764.1"/>
    <property type="molecule type" value="Genomic_DNA"/>
</dbReference>
<dbReference type="SUPFAM" id="SSF53850">
    <property type="entry name" value="Periplasmic binding protein-like II"/>
    <property type="match status" value="1"/>
</dbReference>
<dbReference type="GO" id="GO:0015276">
    <property type="term" value="F:ligand-gated monoatomic ion channel activity"/>
    <property type="evidence" value="ECO:0007669"/>
    <property type="project" value="InterPro"/>
</dbReference>
<comment type="similarity">
    <text evidence="2">Belongs to the glutamate-gated ion channel (TC 1.A.10.1) family.</text>
</comment>
<sequence length="664" mass="73201">MFKCLRLNMTSPPQESFTSLISKLSKGQLEIGLILITLNQNNKDRVGLTVPVLHRRRGIMVTSDANHKSTALVRRGVMVTSDINHKSTALARRGVMVTSDVNHKSTALARRGVMVTSDINHKFTALVSRGVMVTSDINHKFTALSKRGIMVTSDVNHKFTALYINHKSTALARRGVIVTSDINHKSTALARRGVIVTSDINHKSTKPQIYTSGPTRGNGHFSISTTNIHLWPDEGISTTNLQLWQSTALARRGVVVTSDINHKSTALARRGVVVTSDINHKSTALVRRGVVVTSDINHKSTALVSRGVMVTSDVNHKSTALVSRAVMVNSDINHKSTARQVNVYVLTPERVDADWLLYLDPFSGSLWVAFVIVAILVTVSLDTILRVSRSLRMEDTTPYSQWDMHFYVFSAFCQQGLLLGYSLALSSNAARLVMFTAYLTGIVLLNAYSGALVSFFSSKELSLPFNSLEDAIKKANMQFGVSAGSQEYRLLDVGLSNQSKHDVRNVFFANLKKDPSLIVIDALSGLSRACATTSFGFLLSSDVASGYLDNAKCKLTALPQTFYQYSMVIPIRRDSPYLGLINHNLNMLRDGGLTSHLSKLSWPVRKKAKLEEQWSSVDLQDVRPVLAILGIGGALAGMFFFLEVKRSRITSRRDSKPSHVNTRR</sequence>
<keyword evidence="5 9" id="KW-1133">Transmembrane helix</keyword>
<feature type="transmembrane region" description="Helical" evidence="9">
    <location>
        <begin position="517"/>
        <end position="539"/>
    </location>
</feature>
<reference evidence="11" key="1">
    <citation type="submission" date="2020-11" db="EMBL/GenBank/DDBJ databases">
        <authorList>
            <person name="Tran Van P."/>
        </authorList>
    </citation>
    <scope>NUCLEOTIDE SEQUENCE</scope>
</reference>
<dbReference type="GO" id="GO:0005886">
    <property type="term" value="C:plasma membrane"/>
    <property type="evidence" value="ECO:0007669"/>
    <property type="project" value="UniProtKB-SubCell"/>
</dbReference>
<feature type="transmembrane region" description="Helical" evidence="9">
    <location>
        <begin position="625"/>
        <end position="644"/>
    </location>
</feature>
<dbReference type="GO" id="GO:0050906">
    <property type="term" value="P:detection of stimulus involved in sensory perception"/>
    <property type="evidence" value="ECO:0007669"/>
    <property type="project" value="UniProtKB-ARBA"/>
</dbReference>
<feature type="domain" description="Ionotropic glutamate receptor C-terminal" evidence="10">
    <location>
        <begin position="365"/>
        <end position="632"/>
    </location>
</feature>
<feature type="transmembrane region" description="Helical" evidence="9">
    <location>
        <begin position="366"/>
        <end position="385"/>
    </location>
</feature>
<accession>A0A7R9J184</accession>
<feature type="transmembrane region" description="Helical" evidence="9">
    <location>
        <begin position="406"/>
        <end position="426"/>
    </location>
</feature>
<evidence type="ECO:0000256" key="2">
    <source>
        <dbReference type="ARBA" id="ARBA00008685"/>
    </source>
</evidence>
<keyword evidence="3" id="KW-1003">Cell membrane</keyword>
<dbReference type="Gene3D" id="1.10.287.70">
    <property type="match status" value="1"/>
</dbReference>
<evidence type="ECO:0000256" key="7">
    <source>
        <dbReference type="ARBA" id="ARBA00023170"/>
    </source>
</evidence>
<dbReference type="AlphaFoldDB" id="A0A7R9J184"/>
<dbReference type="PANTHER" id="PTHR42643">
    <property type="entry name" value="IONOTROPIC RECEPTOR 20A-RELATED"/>
    <property type="match status" value="1"/>
</dbReference>
<organism evidence="11">
    <name type="scientific">Timema californicum</name>
    <name type="common">California timema</name>
    <name type="synonym">Walking stick</name>
    <dbReference type="NCBI Taxonomy" id="61474"/>
    <lineage>
        <taxon>Eukaryota</taxon>
        <taxon>Metazoa</taxon>
        <taxon>Ecdysozoa</taxon>
        <taxon>Arthropoda</taxon>
        <taxon>Hexapoda</taxon>
        <taxon>Insecta</taxon>
        <taxon>Pterygota</taxon>
        <taxon>Neoptera</taxon>
        <taxon>Polyneoptera</taxon>
        <taxon>Phasmatodea</taxon>
        <taxon>Timematodea</taxon>
        <taxon>Timematoidea</taxon>
        <taxon>Timematidae</taxon>
        <taxon>Timema</taxon>
    </lineage>
</organism>
<evidence type="ECO:0000256" key="3">
    <source>
        <dbReference type="ARBA" id="ARBA00022475"/>
    </source>
</evidence>
<evidence type="ECO:0000256" key="1">
    <source>
        <dbReference type="ARBA" id="ARBA00004651"/>
    </source>
</evidence>
<evidence type="ECO:0000256" key="5">
    <source>
        <dbReference type="ARBA" id="ARBA00022989"/>
    </source>
</evidence>
<evidence type="ECO:0000256" key="6">
    <source>
        <dbReference type="ARBA" id="ARBA00023136"/>
    </source>
</evidence>
<evidence type="ECO:0000256" key="9">
    <source>
        <dbReference type="SAM" id="Phobius"/>
    </source>
</evidence>
<proteinExistence type="inferred from homology"/>
<keyword evidence="4 9" id="KW-0812">Transmembrane</keyword>
<keyword evidence="8" id="KW-0325">Glycoprotein</keyword>